<feature type="domain" description="LPS-assembly protein LptD central" evidence="3">
    <location>
        <begin position="220"/>
        <end position="692"/>
    </location>
</feature>
<gene>
    <name evidence="4" type="ORF">MKO06_11040</name>
</gene>
<protein>
    <submittedName>
        <fullName evidence="4">LPS assembly protein LptD</fullName>
    </submittedName>
</protein>
<dbReference type="RefSeq" id="WP_241551236.1">
    <property type="nucleotide sequence ID" value="NZ_JANCNS010000002.1"/>
</dbReference>
<dbReference type="Proteomes" id="UP001155280">
    <property type="component" value="Unassembled WGS sequence"/>
</dbReference>
<feature type="compositionally biased region" description="Acidic residues" evidence="1">
    <location>
        <begin position="733"/>
        <end position="744"/>
    </location>
</feature>
<dbReference type="AlphaFoldDB" id="A0A9X2KY58"/>
<comment type="caution">
    <text evidence="4">The sequence shown here is derived from an EMBL/GenBank/DDBJ whole genome shotgun (WGS) entry which is preliminary data.</text>
</comment>
<evidence type="ECO:0000313" key="4">
    <source>
        <dbReference type="EMBL" id="MCP9200449.1"/>
    </source>
</evidence>
<name>A0A9X2KY58_9FLAO</name>
<feature type="chain" id="PRO_5040844664" evidence="2">
    <location>
        <begin position="25"/>
        <end position="898"/>
    </location>
</feature>
<dbReference type="EMBL" id="JANCNS010000002">
    <property type="protein sequence ID" value="MCP9200449.1"/>
    <property type="molecule type" value="Genomic_DNA"/>
</dbReference>
<dbReference type="InterPro" id="IPR050218">
    <property type="entry name" value="LptD"/>
</dbReference>
<dbReference type="PANTHER" id="PTHR30189:SF1">
    <property type="entry name" value="LPS-ASSEMBLY PROTEIN LPTD"/>
    <property type="match status" value="1"/>
</dbReference>
<dbReference type="PANTHER" id="PTHR30189">
    <property type="entry name" value="LPS-ASSEMBLY PROTEIN"/>
    <property type="match status" value="1"/>
</dbReference>
<dbReference type="GO" id="GO:1990351">
    <property type="term" value="C:transporter complex"/>
    <property type="evidence" value="ECO:0007669"/>
    <property type="project" value="TreeGrafter"/>
</dbReference>
<reference evidence="4" key="1">
    <citation type="submission" date="2022-07" db="EMBL/GenBank/DDBJ databases">
        <title>Gramela sediminis sp. nov., isolated from deep-sea sediment of the Indian Ocean.</title>
        <authorList>
            <person name="Shi H."/>
        </authorList>
    </citation>
    <scope>NUCLEOTIDE SEQUENCE</scope>
    <source>
        <strain evidence="4">GC03-9</strain>
    </source>
</reference>
<sequence length="898" mass="102705">MQTNIPNSLFCLVFTLFFSLILQAQEIENNSVPVEAERDSIPATVNTSEVDIQVQQQDTTKTDTLRKPQFLTDIVNYTATDYMRLSSKENKMYLYNEAKVVYGDMTIEAGLIIIDNKLNEVYAYGIEDSLGVYSQTPIFTQAQREVRPDSIRFNFDTERALVYNSRTKEAEFNVKGMVTKRENDSVYFMQNVRFTTSEDVDDPDYFFYARRIKFVPDKKIVSGLVNMYIADVPTPIGLPFGYFPLTDEETSGFIIPAVGESQFGFNLQNGGYYFAISDYVDLLTLGSYFTNGTYNMELTSNYALRYRFRGNFSVRYEKRFNSQRGFPNFSESSSYNIRWSHNQDAKANPTSRFSASVNLGSSEYYQESINQANTGNFLNNTLSSSVSYSKTFEGEPQVNLSLAARHQQNTRTQSISMSLPTLQLSMSRIFPFAPKVGAKKGFIDNINLQYNLRAENQIETTDSLFFKSEMFRDARLGAQHQIPLSTNFKLFKFLSVSTGANYEETWVSRTFEQSYDPALGQVVRDTINGFDSYRTYNLNASMGTTVYGIKNFGADKKIQAVRHVMRPSVSYSIRPGFDQYYDTYERADLADPNQIELVDYSRFDGTLYGAPGSNFSSSVGFNISNQLEAKVTAKDSTEIEPKKITLLNNFSVSTSYNLAADSLKLSPIALRGAIPIVKNKLDINFGGNLDIYALNNNNRRIDRLNIENGGSLFRLTNGSVNFGYSFSNKDFEASEEDDEDDNIDNETFRNGGRKDNLFGQGMGQDGELFDEDPFEGEEKENENSWYNYTIPWDLRLAYSMNYNNNARQSEINTHSIMFSGNVELAPKWKIGVSSGYDLVDRGFTFTQLRFQRDLDSWMMSFSWVPFSDRKSWNFLIRIKANVLKDIKYEKRRERDRQL</sequence>
<keyword evidence="5" id="KW-1185">Reference proteome</keyword>
<feature type="signal peptide" evidence="2">
    <location>
        <begin position="1"/>
        <end position="24"/>
    </location>
</feature>
<dbReference type="GO" id="GO:0009279">
    <property type="term" value="C:cell outer membrane"/>
    <property type="evidence" value="ECO:0007669"/>
    <property type="project" value="TreeGrafter"/>
</dbReference>
<proteinExistence type="predicted"/>
<evidence type="ECO:0000313" key="5">
    <source>
        <dbReference type="Proteomes" id="UP001155280"/>
    </source>
</evidence>
<dbReference type="InterPro" id="IPR045659">
    <property type="entry name" value="LptD_2"/>
</dbReference>
<dbReference type="Pfam" id="PF19838">
    <property type="entry name" value="LptD_2"/>
    <property type="match status" value="1"/>
</dbReference>
<evidence type="ECO:0000259" key="3">
    <source>
        <dbReference type="Pfam" id="PF19838"/>
    </source>
</evidence>
<accession>A0A9X2KY58</accession>
<organism evidence="4 5">
    <name type="scientific">Christiangramia oceanisediminis</name>
    <dbReference type="NCBI Taxonomy" id="2920386"/>
    <lineage>
        <taxon>Bacteria</taxon>
        <taxon>Pseudomonadati</taxon>
        <taxon>Bacteroidota</taxon>
        <taxon>Flavobacteriia</taxon>
        <taxon>Flavobacteriales</taxon>
        <taxon>Flavobacteriaceae</taxon>
        <taxon>Christiangramia</taxon>
    </lineage>
</organism>
<evidence type="ECO:0000256" key="1">
    <source>
        <dbReference type="SAM" id="MobiDB-lite"/>
    </source>
</evidence>
<feature type="region of interest" description="Disordered" evidence="1">
    <location>
        <begin position="732"/>
        <end position="758"/>
    </location>
</feature>
<evidence type="ECO:0000256" key="2">
    <source>
        <dbReference type="SAM" id="SignalP"/>
    </source>
</evidence>
<keyword evidence="2" id="KW-0732">Signal</keyword>